<organism evidence="2 3">
    <name type="scientific">Nocardioides phosphati</name>
    <dbReference type="NCBI Taxonomy" id="1867775"/>
    <lineage>
        <taxon>Bacteria</taxon>
        <taxon>Bacillati</taxon>
        <taxon>Actinomycetota</taxon>
        <taxon>Actinomycetes</taxon>
        <taxon>Propionibacteriales</taxon>
        <taxon>Nocardioidaceae</taxon>
        <taxon>Nocardioides</taxon>
    </lineage>
</organism>
<protein>
    <recommendedName>
        <fullName evidence="4">Histidine phosphatase family protein</fullName>
    </recommendedName>
</protein>
<dbReference type="InterPro" id="IPR013078">
    <property type="entry name" value="His_Pase_superF_clade-1"/>
</dbReference>
<dbReference type="SUPFAM" id="SSF53254">
    <property type="entry name" value="Phosphoglycerate mutase-like"/>
    <property type="match status" value="1"/>
</dbReference>
<feature type="region of interest" description="Disordered" evidence="1">
    <location>
        <begin position="1"/>
        <end position="25"/>
    </location>
</feature>
<dbReference type="RefSeq" id="WP_188784778.1">
    <property type="nucleotide sequence ID" value="NZ_BMNI01000009.1"/>
</dbReference>
<reference evidence="3" key="1">
    <citation type="journal article" date="2019" name="Int. J. Syst. Evol. Microbiol.">
        <title>The Global Catalogue of Microorganisms (GCM) 10K type strain sequencing project: providing services to taxonomists for standard genome sequencing and annotation.</title>
        <authorList>
            <consortium name="The Broad Institute Genomics Platform"/>
            <consortium name="The Broad Institute Genome Sequencing Center for Infectious Disease"/>
            <person name="Wu L."/>
            <person name="Ma J."/>
        </authorList>
    </citation>
    <scope>NUCLEOTIDE SEQUENCE [LARGE SCALE GENOMIC DNA]</scope>
    <source>
        <strain evidence="3">CGMCC 4.7371</strain>
    </source>
</reference>
<dbReference type="Pfam" id="PF00300">
    <property type="entry name" value="His_Phos_1"/>
    <property type="match status" value="1"/>
</dbReference>
<dbReference type="Proteomes" id="UP000655410">
    <property type="component" value="Unassembled WGS sequence"/>
</dbReference>
<evidence type="ECO:0000256" key="1">
    <source>
        <dbReference type="SAM" id="MobiDB-lite"/>
    </source>
</evidence>
<evidence type="ECO:0000313" key="2">
    <source>
        <dbReference type="EMBL" id="GGO92602.1"/>
    </source>
</evidence>
<dbReference type="EMBL" id="BMNI01000009">
    <property type="protein sequence ID" value="GGO92602.1"/>
    <property type="molecule type" value="Genomic_DNA"/>
</dbReference>
<sequence>MSGGNAAGLDGSTSSAPARGWGQPGMAPTRIILVRHGETDHTTDKRFSGGLASANPPLNDLGRRHVRETAEWLATVAEQIDVVISSPVRRTLESAEIVAEVLGKDEVLVDDGFAEMEFGRWDGLTFMEVSEQHPEDLQKWMGDLDHPPGGGESFRQVEARVLDGLTRVISAHAGRTIALVSHVTPIKTLVAHALGAPLDSLYRMELQPASITMLSWFLGGADGDQPMASMRLFNVTPGAHWDGAFPL</sequence>
<proteinExistence type="predicted"/>
<evidence type="ECO:0000313" key="3">
    <source>
        <dbReference type="Proteomes" id="UP000655410"/>
    </source>
</evidence>
<dbReference type="Gene3D" id="3.40.50.1240">
    <property type="entry name" value="Phosphoglycerate mutase-like"/>
    <property type="match status" value="1"/>
</dbReference>
<keyword evidence="3" id="KW-1185">Reference proteome</keyword>
<evidence type="ECO:0008006" key="4">
    <source>
        <dbReference type="Google" id="ProtNLM"/>
    </source>
</evidence>
<dbReference type="PANTHER" id="PTHR48100">
    <property type="entry name" value="BROAD-SPECIFICITY PHOSPHATASE YOR283W-RELATED"/>
    <property type="match status" value="1"/>
</dbReference>
<dbReference type="PANTHER" id="PTHR48100:SF1">
    <property type="entry name" value="HISTIDINE PHOSPHATASE FAMILY PROTEIN-RELATED"/>
    <property type="match status" value="1"/>
</dbReference>
<dbReference type="SMART" id="SM00855">
    <property type="entry name" value="PGAM"/>
    <property type="match status" value="1"/>
</dbReference>
<comment type="caution">
    <text evidence="2">The sequence shown here is derived from an EMBL/GenBank/DDBJ whole genome shotgun (WGS) entry which is preliminary data.</text>
</comment>
<gene>
    <name evidence="2" type="ORF">GCM10011584_29360</name>
</gene>
<dbReference type="InterPro" id="IPR029033">
    <property type="entry name" value="His_PPase_superfam"/>
</dbReference>
<accession>A0ABQ2NDQ6</accession>
<name>A0ABQ2NDQ6_9ACTN</name>
<dbReference type="InterPro" id="IPR050275">
    <property type="entry name" value="PGM_Phosphatase"/>
</dbReference>
<feature type="region of interest" description="Disordered" evidence="1">
    <location>
        <begin position="41"/>
        <end position="62"/>
    </location>
</feature>
<dbReference type="CDD" id="cd07067">
    <property type="entry name" value="HP_PGM_like"/>
    <property type="match status" value="1"/>
</dbReference>